<dbReference type="Pfam" id="PF00439">
    <property type="entry name" value="Bromodomain"/>
    <property type="match status" value="1"/>
</dbReference>
<dbReference type="InterPro" id="IPR036427">
    <property type="entry name" value="Bromodomain-like_sf"/>
</dbReference>
<evidence type="ECO:0000259" key="3">
    <source>
        <dbReference type="PROSITE" id="PS50014"/>
    </source>
</evidence>
<dbReference type="GO" id="GO:0006355">
    <property type="term" value="P:regulation of DNA-templated transcription"/>
    <property type="evidence" value="ECO:0007669"/>
    <property type="project" value="TreeGrafter"/>
</dbReference>
<dbReference type="PANTHER" id="PTHR22880">
    <property type="entry name" value="FALZ-RELATED BROMODOMAIN-CONTAINING PROTEINS"/>
    <property type="match status" value="1"/>
</dbReference>
<dbReference type="EMBL" id="CAJPWZ010002835">
    <property type="protein sequence ID" value="CAG2246155.1"/>
    <property type="molecule type" value="Genomic_DNA"/>
</dbReference>
<feature type="domain" description="Bromo" evidence="3">
    <location>
        <begin position="241"/>
        <end position="313"/>
    </location>
</feature>
<dbReference type="Proteomes" id="UP000683360">
    <property type="component" value="Unassembled WGS sequence"/>
</dbReference>
<evidence type="ECO:0000313" key="4">
    <source>
        <dbReference type="EMBL" id="CAG2246155.1"/>
    </source>
</evidence>
<comment type="caution">
    <text evidence="4">The sequence shown here is derived from an EMBL/GenBank/DDBJ whole genome shotgun (WGS) entry which is preliminary data.</text>
</comment>
<organism evidence="4 5">
    <name type="scientific">Mytilus edulis</name>
    <name type="common">Blue mussel</name>
    <dbReference type="NCBI Taxonomy" id="6550"/>
    <lineage>
        <taxon>Eukaryota</taxon>
        <taxon>Metazoa</taxon>
        <taxon>Spiralia</taxon>
        <taxon>Lophotrochozoa</taxon>
        <taxon>Mollusca</taxon>
        <taxon>Bivalvia</taxon>
        <taxon>Autobranchia</taxon>
        <taxon>Pteriomorphia</taxon>
        <taxon>Mytilida</taxon>
        <taxon>Mytiloidea</taxon>
        <taxon>Mytilidae</taxon>
        <taxon>Mytilinae</taxon>
        <taxon>Mytilus</taxon>
    </lineage>
</organism>
<proteinExistence type="predicted"/>
<dbReference type="GO" id="GO:0000785">
    <property type="term" value="C:chromatin"/>
    <property type="evidence" value="ECO:0007669"/>
    <property type="project" value="TreeGrafter"/>
</dbReference>
<dbReference type="PROSITE" id="PS50014">
    <property type="entry name" value="BROMODOMAIN_2"/>
    <property type="match status" value="1"/>
</dbReference>
<evidence type="ECO:0000313" key="5">
    <source>
        <dbReference type="Proteomes" id="UP000683360"/>
    </source>
</evidence>
<evidence type="ECO:0000256" key="2">
    <source>
        <dbReference type="PROSITE-ProRule" id="PRU00035"/>
    </source>
</evidence>
<accession>A0A8S3UTT5</accession>
<name>A0A8S3UTT5_MYTED</name>
<dbReference type="SUPFAM" id="SSF47370">
    <property type="entry name" value="Bromodomain"/>
    <property type="match status" value="1"/>
</dbReference>
<evidence type="ECO:0000256" key="1">
    <source>
        <dbReference type="ARBA" id="ARBA00023117"/>
    </source>
</evidence>
<dbReference type="OrthoDB" id="21449at2759"/>
<dbReference type="InterPro" id="IPR050935">
    <property type="entry name" value="Bromo_chromatin_reader"/>
</dbReference>
<sequence length="318" mass="37087">MSCYSAQITVGDRDVMLQCTNHRLRWRCHATVHKSQVEVEMSCYSAQITVGGGDVMFSAQITDHSWRWRLTRRHATGHKSHLKVKMSFYISQITVGGGDVMRHFTDHSWRWRCHATVHKSQLEVETSCYSAQITVGGGDVMLQCTNNSWSGDFMLQCANHSWRWRCHATVHKSQLEVEMSCYSAQITVEGEDVMLQCTNHSWRWRCHATVHKSQLENQRCQIQDVDLENCMKLVDDLLSEKHQSYIWPFYQPVDQTALGLYDYFEIVKKPMDLSTIKNNLECCLYKSVDEFSDDMRFLYQNCNLYSEPDTEIYKMAKS</sequence>
<dbReference type="AlphaFoldDB" id="A0A8S3UTT5"/>
<dbReference type="Gene3D" id="1.20.920.10">
    <property type="entry name" value="Bromodomain-like"/>
    <property type="match status" value="1"/>
</dbReference>
<dbReference type="PRINTS" id="PR00503">
    <property type="entry name" value="BROMODOMAIN"/>
</dbReference>
<dbReference type="PANTHER" id="PTHR22880:SF225">
    <property type="entry name" value="BROMODOMAIN-CONTAINING PROTEIN BET-1-RELATED"/>
    <property type="match status" value="1"/>
</dbReference>
<dbReference type="GO" id="GO:0005634">
    <property type="term" value="C:nucleus"/>
    <property type="evidence" value="ECO:0007669"/>
    <property type="project" value="TreeGrafter"/>
</dbReference>
<keyword evidence="5" id="KW-1185">Reference proteome</keyword>
<protein>
    <recommendedName>
        <fullName evidence="3">Bromo domain-containing protein</fullName>
    </recommendedName>
</protein>
<dbReference type="SMART" id="SM00297">
    <property type="entry name" value="BROMO"/>
    <property type="match status" value="1"/>
</dbReference>
<dbReference type="GO" id="GO:0006338">
    <property type="term" value="P:chromatin remodeling"/>
    <property type="evidence" value="ECO:0007669"/>
    <property type="project" value="TreeGrafter"/>
</dbReference>
<gene>
    <name evidence="4" type="ORF">MEDL_58140</name>
</gene>
<reference evidence="4" key="1">
    <citation type="submission" date="2021-03" db="EMBL/GenBank/DDBJ databases">
        <authorList>
            <person name="Bekaert M."/>
        </authorList>
    </citation>
    <scope>NUCLEOTIDE SEQUENCE</scope>
</reference>
<keyword evidence="1 2" id="KW-0103">Bromodomain</keyword>
<dbReference type="InterPro" id="IPR001487">
    <property type="entry name" value="Bromodomain"/>
</dbReference>